<evidence type="ECO:0000313" key="1">
    <source>
        <dbReference type="EMBL" id="MFC0319891.1"/>
    </source>
</evidence>
<dbReference type="RefSeq" id="WP_130855488.1">
    <property type="nucleotide sequence ID" value="NZ_JBHLWO010000002.1"/>
</dbReference>
<dbReference type="Proteomes" id="UP001589774">
    <property type="component" value="Unassembled WGS sequence"/>
</dbReference>
<organism evidence="1 2">
    <name type="scientific">Olivibacter oleidegradans</name>
    <dbReference type="NCBI Taxonomy" id="760123"/>
    <lineage>
        <taxon>Bacteria</taxon>
        <taxon>Pseudomonadati</taxon>
        <taxon>Bacteroidota</taxon>
        <taxon>Sphingobacteriia</taxon>
        <taxon>Sphingobacteriales</taxon>
        <taxon>Sphingobacteriaceae</taxon>
        <taxon>Olivibacter</taxon>
    </lineage>
</organism>
<sequence>MHDIAPYIFHNRAVAFLDVLGFQQFLGEFDAEARQNRKRLPEENEDPILGGRFTSQKANEFIATFKNAIEQLDKEKYRYYLFSDNICITSIQETTPNDLQDLLLVITKLYFDFAKKGYFLRGGVDYGLFIDEETIAVGVPLANAYLLESKIAIYPRIVLSTNIVDQFQAYNLLGEKEYDYPFADVMIEGEDVKYLNIFLQVFQSDYVEDKRLFFTDFNQVIGNHLEENRQNERIYEKYQWLAEQFNIFIDKFVNELAFQDSNFDPESDEDFLEFVKKQRINYGN</sequence>
<dbReference type="EMBL" id="JBHLWO010000002">
    <property type="protein sequence ID" value="MFC0319891.1"/>
    <property type="molecule type" value="Genomic_DNA"/>
</dbReference>
<accession>A0ABV6HLX9</accession>
<reference evidence="1 2" key="1">
    <citation type="submission" date="2024-09" db="EMBL/GenBank/DDBJ databases">
        <authorList>
            <person name="Sun Q."/>
            <person name="Mori K."/>
        </authorList>
    </citation>
    <scope>NUCLEOTIDE SEQUENCE [LARGE SCALE GENOMIC DNA]</scope>
    <source>
        <strain evidence="1 2">CCM 7765</strain>
    </source>
</reference>
<protein>
    <submittedName>
        <fullName evidence="1">Uncharacterized protein</fullName>
    </submittedName>
</protein>
<proteinExistence type="predicted"/>
<keyword evidence="2" id="KW-1185">Reference proteome</keyword>
<evidence type="ECO:0000313" key="2">
    <source>
        <dbReference type="Proteomes" id="UP001589774"/>
    </source>
</evidence>
<name>A0ABV6HLX9_9SPHI</name>
<gene>
    <name evidence="1" type="ORF">ACFFI0_16325</name>
</gene>
<comment type="caution">
    <text evidence="1">The sequence shown here is derived from an EMBL/GenBank/DDBJ whole genome shotgun (WGS) entry which is preliminary data.</text>
</comment>